<proteinExistence type="predicted"/>
<organism evidence="4 5">
    <name type="scientific">Inquilinus limosus</name>
    <dbReference type="NCBI Taxonomy" id="171674"/>
    <lineage>
        <taxon>Bacteria</taxon>
        <taxon>Pseudomonadati</taxon>
        <taxon>Pseudomonadota</taxon>
        <taxon>Alphaproteobacteria</taxon>
        <taxon>Rhodospirillales</taxon>
        <taxon>Rhodospirillaceae</taxon>
        <taxon>Inquilinus</taxon>
    </lineage>
</organism>
<dbReference type="AlphaFoldDB" id="A0A211ZUV9"/>
<protein>
    <recommendedName>
        <fullName evidence="3">VOC domain-containing protein</fullName>
    </recommendedName>
</protein>
<sequence length="186" mass="20946">MKATSSTITPERRQRTRKQPMEPIQGLGGRVLVQVCLVVDDADRYAKRYSELLGVPIPEVHITDGYSETEATYHGEPTEARARIYHWHFGNVGFELLQPLGPKSVWQDWLDEHGPSVHHIAFRVTDSHGVAHEFARHGYPVSQQGFYTGRLPNGGHTGMYTYLDTAKALGTTFELLESFDPDGEVR</sequence>
<dbReference type="GO" id="GO:0046491">
    <property type="term" value="P:L-methylmalonyl-CoA metabolic process"/>
    <property type="evidence" value="ECO:0007669"/>
    <property type="project" value="TreeGrafter"/>
</dbReference>
<dbReference type="GO" id="GO:0046872">
    <property type="term" value="F:metal ion binding"/>
    <property type="evidence" value="ECO:0007669"/>
    <property type="project" value="UniProtKB-KW"/>
</dbReference>
<comment type="caution">
    <text evidence="4">The sequence shown here is derived from an EMBL/GenBank/DDBJ whole genome shotgun (WGS) entry which is preliminary data.</text>
</comment>
<dbReference type="PANTHER" id="PTHR43048:SF3">
    <property type="entry name" value="METHYLMALONYL-COA EPIMERASE, MITOCHONDRIAL"/>
    <property type="match status" value="1"/>
</dbReference>
<dbReference type="Gene3D" id="3.10.180.10">
    <property type="entry name" value="2,3-Dihydroxybiphenyl 1,2-Dioxygenase, domain 1"/>
    <property type="match status" value="1"/>
</dbReference>
<evidence type="ECO:0000313" key="4">
    <source>
        <dbReference type="EMBL" id="OWJ69092.1"/>
    </source>
</evidence>
<evidence type="ECO:0000256" key="2">
    <source>
        <dbReference type="SAM" id="MobiDB-lite"/>
    </source>
</evidence>
<dbReference type="Pfam" id="PF13669">
    <property type="entry name" value="Glyoxalase_4"/>
    <property type="match status" value="1"/>
</dbReference>
<dbReference type="GO" id="GO:0004493">
    <property type="term" value="F:methylmalonyl-CoA epimerase activity"/>
    <property type="evidence" value="ECO:0007669"/>
    <property type="project" value="TreeGrafter"/>
</dbReference>
<evidence type="ECO:0000256" key="1">
    <source>
        <dbReference type="ARBA" id="ARBA00022723"/>
    </source>
</evidence>
<dbReference type="InterPro" id="IPR051785">
    <property type="entry name" value="MMCE/EMCE_epimerase"/>
</dbReference>
<dbReference type="Proteomes" id="UP000196655">
    <property type="component" value="Unassembled WGS sequence"/>
</dbReference>
<evidence type="ECO:0000259" key="3">
    <source>
        <dbReference type="PROSITE" id="PS51819"/>
    </source>
</evidence>
<dbReference type="PROSITE" id="PS51819">
    <property type="entry name" value="VOC"/>
    <property type="match status" value="1"/>
</dbReference>
<reference evidence="5" key="1">
    <citation type="submission" date="2017-05" db="EMBL/GenBank/DDBJ databases">
        <authorList>
            <person name="Macchi M."/>
            <person name="Festa S."/>
            <person name="Coppotelli B.M."/>
            <person name="Morelli I.S."/>
        </authorList>
    </citation>
    <scope>NUCLEOTIDE SEQUENCE [LARGE SCALE GENOMIC DNA]</scope>
    <source>
        <strain evidence="5">I</strain>
    </source>
</reference>
<feature type="region of interest" description="Disordered" evidence="2">
    <location>
        <begin position="1"/>
        <end position="23"/>
    </location>
</feature>
<evidence type="ECO:0000313" key="5">
    <source>
        <dbReference type="Proteomes" id="UP000196655"/>
    </source>
</evidence>
<gene>
    <name evidence="4" type="ORF">BWR60_00695</name>
</gene>
<dbReference type="OrthoDB" id="9788468at2"/>
<dbReference type="PANTHER" id="PTHR43048">
    <property type="entry name" value="METHYLMALONYL-COA EPIMERASE"/>
    <property type="match status" value="1"/>
</dbReference>
<name>A0A211ZUV9_9PROT</name>
<dbReference type="SUPFAM" id="SSF54593">
    <property type="entry name" value="Glyoxalase/Bleomycin resistance protein/Dihydroxybiphenyl dioxygenase"/>
    <property type="match status" value="1"/>
</dbReference>
<keyword evidence="5" id="KW-1185">Reference proteome</keyword>
<keyword evidence="1" id="KW-0479">Metal-binding</keyword>
<dbReference type="InterPro" id="IPR029068">
    <property type="entry name" value="Glyas_Bleomycin-R_OHBP_Dase"/>
</dbReference>
<dbReference type="InterPro" id="IPR037523">
    <property type="entry name" value="VOC_core"/>
</dbReference>
<dbReference type="EMBL" id="NHON01000001">
    <property type="protein sequence ID" value="OWJ69092.1"/>
    <property type="molecule type" value="Genomic_DNA"/>
</dbReference>
<feature type="domain" description="VOC" evidence="3">
    <location>
        <begin position="31"/>
        <end position="178"/>
    </location>
</feature>
<accession>A0A211ZUV9</accession>